<dbReference type="RefSeq" id="XP_024581515.1">
    <property type="nucleotide sequence ID" value="XM_024715859.2"/>
</dbReference>
<evidence type="ECO:0000313" key="1">
    <source>
        <dbReference type="EMBL" id="CEG45146.1"/>
    </source>
</evidence>
<dbReference type="EMBL" id="CCYD01001551">
    <property type="protein sequence ID" value="CEG45146.1"/>
    <property type="molecule type" value="Genomic_DNA"/>
</dbReference>
<reference evidence="2" key="1">
    <citation type="submission" date="2014-09" db="EMBL/GenBank/DDBJ databases">
        <authorList>
            <person name="Sharma Rahul"/>
            <person name="Thines Marco"/>
        </authorList>
    </citation>
    <scope>NUCLEOTIDE SEQUENCE [LARGE SCALE GENOMIC DNA]</scope>
</reference>
<accession>A0A0P1AVQ1</accession>
<name>A0A0P1AVQ1_PLAHL</name>
<keyword evidence="2" id="KW-1185">Reference proteome</keyword>
<organism evidence="1 2">
    <name type="scientific">Plasmopara halstedii</name>
    <name type="common">Downy mildew of sunflower</name>
    <dbReference type="NCBI Taxonomy" id="4781"/>
    <lineage>
        <taxon>Eukaryota</taxon>
        <taxon>Sar</taxon>
        <taxon>Stramenopiles</taxon>
        <taxon>Oomycota</taxon>
        <taxon>Peronosporomycetes</taxon>
        <taxon>Peronosporales</taxon>
        <taxon>Peronosporaceae</taxon>
        <taxon>Plasmopara</taxon>
    </lineage>
</organism>
<dbReference type="Proteomes" id="UP000054928">
    <property type="component" value="Unassembled WGS sequence"/>
</dbReference>
<dbReference type="AlphaFoldDB" id="A0A0P1AVQ1"/>
<sequence>MDETVVSWSWNQTEVGVGYDNFEFVAFKSAGIKFPSLKYFMPSSLETLFCASMVLYVDRNVQYYKMDANHAQSISCVNVL</sequence>
<protein>
    <submittedName>
        <fullName evidence="1">Uncharacterized protein</fullName>
    </submittedName>
</protein>
<dbReference type="GeneID" id="36409830"/>
<proteinExistence type="predicted"/>
<evidence type="ECO:0000313" key="2">
    <source>
        <dbReference type="Proteomes" id="UP000054928"/>
    </source>
</evidence>